<dbReference type="Proteomes" id="UP000011717">
    <property type="component" value="Unassembled WGS sequence"/>
</dbReference>
<organism evidence="5 6">
    <name type="scientific">Pacificimonas flava</name>
    <dbReference type="NCBI Taxonomy" id="1234595"/>
    <lineage>
        <taxon>Bacteria</taxon>
        <taxon>Pseudomonadati</taxon>
        <taxon>Pseudomonadota</taxon>
        <taxon>Alphaproteobacteria</taxon>
        <taxon>Sphingomonadales</taxon>
        <taxon>Sphingosinicellaceae</taxon>
        <taxon>Pacificimonas</taxon>
    </lineage>
</organism>
<evidence type="ECO:0000313" key="5">
    <source>
        <dbReference type="EMBL" id="EMD83937.1"/>
    </source>
</evidence>
<proteinExistence type="inferred from homology"/>
<dbReference type="PANTHER" id="PTHR22893">
    <property type="entry name" value="NADH OXIDOREDUCTASE-RELATED"/>
    <property type="match status" value="1"/>
</dbReference>
<dbReference type="Gene3D" id="3.20.20.70">
    <property type="entry name" value="Aldolase class I"/>
    <property type="match status" value="1"/>
</dbReference>
<evidence type="ECO:0000256" key="2">
    <source>
        <dbReference type="ARBA" id="ARBA00005979"/>
    </source>
</evidence>
<dbReference type="GO" id="GO:0016628">
    <property type="term" value="F:oxidoreductase activity, acting on the CH-CH group of donors, NAD or NADP as acceptor"/>
    <property type="evidence" value="ECO:0007669"/>
    <property type="project" value="UniProtKB-ARBA"/>
</dbReference>
<comment type="cofactor">
    <cofactor evidence="1">
        <name>FMN</name>
        <dbReference type="ChEBI" id="CHEBI:58210"/>
    </cofactor>
</comment>
<dbReference type="CDD" id="cd02933">
    <property type="entry name" value="OYE_like_FMN"/>
    <property type="match status" value="1"/>
</dbReference>
<protein>
    <submittedName>
        <fullName evidence="5">N-ethylmaleimide reductase</fullName>
    </submittedName>
</protein>
<comment type="similarity">
    <text evidence="2">Belongs to the NADH:flavin oxidoreductase/NADH oxidase family.</text>
</comment>
<gene>
    <name evidence="5" type="ORF">C725_0909</name>
</gene>
<dbReference type="AlphaFoldDB" id="M2U7F2"/>
<evidence type="ECO:0000256" key="3">
    <source>
        <dbReference type="ARBA" id="ARBA00023002"/>
    </source>
</evidence>
<keyword evidence="3" id="KW-0560">Oxidoreductase</keyword>
<keyword evidence="6" id="KW-1185">Reference proteome</keyword>
<dbReference type="RefSeq" id="WP_008600434.1">
    <property type="nucleotide sequence ID" value="NZ_AMRV01000002.1"/>
</dbReference>
<dbReference type="GO" id="GO:0005829">
    <property type="term" value="C:cytosol"/>
    <property type="evidence" value="ECO:0007669"/>
    <property type="project" value="UniProtKB-ARBA"/>
</dbReference>
<comment type="caution">
    <text evidence="5">The sequence shown here is derived from an EMBL/GenBank/DDBJ whole genome shotgun (WGS) entry which is preliminary data.</text>
</comment>
<dbReference type="EMBL" id="AMRV01000002">
    <property type="protein sequence ID" value="EMD83937.1"/>
    <property type="molecule type" value="Genomic_DNA"/>
</dbReference>
<dbReference type="InterPro" id="IPR045247">
    <property type="entry name" value="Oye-like"/>
</dbReference>
<evidence type="ECO:0000313" key="6">
    <source>
        <dbReference type="Proteomes" id="UP000011717"/>
    </source>
</evidence>
<feature type="domain" description="NADH:flavin oxidoreductase/NADH oxidase N-terminal" evidence="4">
    <location>
        <begin position="8"/>
        <end position="337"/>
    </location>
</feature>
<dbReference type="InterPro" id="IPR013785">
    <property type="entry name" value="Aldolase_TIM"/>
</dbReference>
<accession>M2U7F2</accession>
<dbReference type="OrthoDB" id="9804454at2"/>
<dbReference type="PANTHER" id="PTHR22893:SF91">
    <property type="entry name" value="NADPH DEHYDROGENASE 2-RELATED"/>
    <property type="match status" value="1"/>
</dbReference>
<evidence type="ECO:0000256" key="1">
    <source>
        <dbReference type="ARBA" id="ARBA00001917"/>
    </source>
</evidence>
<name>M2U7F2_9SPHN</name>
<dbReference type="Pfam" id="PF00724">
    <property type="entry name" value="Oxidored_FMN"/>
    <property type="match status" value="1"/>
</dbReference>
<dbReference type="SUPFAM" id="SSF51395">
    <property type="entry name" value="FMN-linked oxidoreductases"/>
    <property type="match status" value="1"/>
</dbReference>
<evidence type="ECO:0000259" key="4">
    <source>
        <dbReference type="Pfam" id="PF00724"/>
    </source>
</evidence>
<dbReference type="FunFam" id="3.20.20.70:FF:000059">
    <property type="entry name" value="N-ethylmaleimide reductase, FMN-linked"/>
    <property type="match status" value="1"/>
</dbReference>
<sequence>MSESLSPLFQPVKFGAFELKNRIVMAPLTRGRSSLDGVPQDLKIEYYRQRAEAGLIIAEATGISRVGLGWPSAPGIWSDEQVEAWKPVTDAVHEAGGLIVSQLWHMGRLSHQETTGEQPVSASAIQAPGQAHTPTGKKDYPEPRALGVDEIKATVEDYAKAAANARRAGFDGVQVHGANGYLIDQFLKPNTNDRDDDYGGSIENRVRFLKDVMQAVTAEIGGDRTSLRLSPNGMVQGAHDPRPERVFGEAARMLNAFDLAFLEMRESRSDGTFAPSDDPQISPLIRVLFNGPLVLNGDYDASGAAEAVRKDAADAIAFGRPFIGNPDFVSRVRNGWPLREADMKTWYSAGPEGYTDYEAYTQDKAA</sequence>
<dbReference type="GO" id="GO:0010181">
    <property type="term" value="F:FMN binding"/>
    <property type="evidence" value="ECO:0007669"/>
    <property type="project" value="InterPro"/>
</dbReference>
<reference evidence="5 6" key="1">
    <citation type="journal article" date="2013" name="Genome Announc.">
        <title>Draft Genome Sequence of Strain JLT2015T, Belonging to the Family Sphingomonadaceae of the Alphaproteobacteria.</title>
        <authorList>
            <person name="Tang K."/>
            <person name="Liu K."/>
            <person name="Li S."/>
            <person name="Jiao N."/>
        </authorList>
    </citation>
    <scope>NUCLEOTIDE SEQUENCE [LARGE SCALE GENOMIC DNA]</scope>
    <source>
        <strain evidence="5 6">JLT2015</strain>
    </source>
</reference>
<dbReference type="InterPro" id="IPR001155">
    <property type="entry name" value="OxRdtase_FMN_N"/>
</dbReference>